<dbReference type="PANTHER" id="PTHR30385:SF7">
    <property type="entry name" value="RNA POLYMERASE SIGMA FACTOR FLIA"/>
    <property type="match status" value="1"/>
</dbReference>
<reference evidence="6 7" key="1">
    <citation type="submission" date="2018-08" db="EMBL/GenBank/DDBJ databases">
        <title>Form III RuBisCO-mediated autotrophy in Thermodesulfobium bacteria.</title>
        <authorList>
            <person name="Toshchakov S.V."/>
            <person name="Kublanov I.V."/>
            <person name="Frolov E."/>
            <person name="Bonch-Osmolovskaya E.A."/>
            <person name="Tourova T.P."/>
            <person name="Chernych N.A."/>
            <person name="Lebedinsky A.V."/>
        </authorList>
    </citation>
    <scope>NUCLEOTIDE SEQUENCE [LARGE SCALE GENOMIC DNA]</scope>
    <source>
        <strain evidence="6 7">SR</strain>
    </source>
</reference>
<dbReference type="SUPFAM" id="SSF88946">
    <property type="entry name" value="Sigma2 domain of RNA polymerase sigma factors"/>
    <property type="match status" value="1"/>
</dbReference>
<dbReference type="SUPFAM" id="SSF88659">
    <property type="entry name" value="Sigma3 and sigma4 domains of RNA polymerase sigma factors"/>
    <property type="match status" value="2"/>
</dbReference>
<name>A0A3D8P5T5_9THEO</name>
<evidence type="ECO:0000256" key="4">
    <source>
        <dbReference type="ARBA" id="ARBA00023163"/>
    </source>
</evidence>
<gene>
    <name evidence="6" type="ORF">DXX99_01170</name>
</gene>
<keyword evidence="7" id="KW-1185">Reference proteome</keyword>
<keyword evidence="2" id="KW-0731">Sigma factor</keyword>
<dbReference type="Gene3D" id="1.10.1740.10">
    <property type="match status" value="1"/>
</dbReference>
<dbReference type="GO" id="GO:0003899">
    <property type="term" value="F:DNA-directed RNA polymerase activity"/>
    <property type="evidence" value="ECO:0007669"/>
    <property type="project" value="InterPro"/>
</dbReference>
<dbReference type="NCBIfam" id="NF005413">
    <property type="entry name" value="PRK06986.1"/>
    <property type="match status" value="1"/>
</dbReference>
<keyword evidence="3" id="KW-0238">DNA-binding</keyword>
<dbReference type="PRINTS" id="PR00046">
    <property type="entry name" value="SIGMA70FCT"/>
</dbReference>
<evidence type="ECO:0000256" key="2">
    <source>
        <dbReference type="ARBA" id="ARBA00023082"/>
    </source>
</evidence>
<dbReference type="InterPro" id="IPR007630">
    <property type="entry name" value="RNA_pol_sigma70_r4"/>
</dbReference>
<dbReference type="InterPro" id="IPR012845">
    <property type="entry name" value="RNA_pol_sigma_FliA_WhiG"/>
</dbReference>
<dbReference type="OrthoDB" id="9799825at2"/>
<protein>
    <submittedName>
        <fullName evidence="6">FliA/WhiG family RNA polymerase sigma factor</fullName>
    </submittedName>
</protein>
<dbReference type="InterPro" id="IPR000551">
    <property type="entry name" value="MerR-type_HTH_dom"/>
</dbReference>
<dbReference type="Pfam" id="PF04539">
    <property type="entry name" value="Sigma70_r3"/>
    <property type="match status" value="1"/>
</dbReference>
<keyword evidence="1" id="KW-0805">Transcription regulation</keyword>
<keyword evidence="4" id="KW-0804">Transcription</keyword>
<dbReference type="GO" id="GO:0006352">
    <property type="term" value="P:DNA-templated transcription initiation"/>
    <property type="evidence" value="ECO:0007669"/>
    <property type="project" value="InterPro"/>
</dbReference>
<dbReference type="InterPro" id="IPR013325">
    <property type="entry name" value="RNA_pol_sigma_r2"/>
</dbReference>
<evidence type="ECO:0000313" key="6">
    <source>
        <dbReference type="EMBL" id="RDV84690.1"/>
    </source>
</evidence>
<dbReference type="InterPro" id="IPR007627">
    <property type="entry name" value="RNA_pol_sigma70_r2"/>
</dbReference>
<dbReference type="PROSITE" id="PS50937">
    <property type="entry name" value="HTH_MERR_2"/>
    <property type="match status" value="1"/>
</dbReference>
<proteinExistence type="predicted"/>
<dbReference type="PANTHER" id="PTHR30385">
    <property type="entry name" value="SIGMA FACTOR F FLAGELLAR"/>
    <property type="match status" value="1"/>
</dbReference>
<dbReference type="Gene3D" id="1.20.140.160">
    <property type="match status" value="1"/>
</dbReference>
<dbReference type="InterPro" id="IPR000943">
    <property type="entry name" value="RNA_pol_sigma70"/>
</dbReference>
<dbReference type="InterPro" id="IPR013324">
    <property type="entry name" value="RNA_pol_sigma_r3/r4-like"/>
</dbReference>
<dbReference type="CDD" id="cd06171">
    <property type="entry name" value="Sigma70_r4"/>
    <property type="match status" value="1"/>
</dbReference>
<dbReference type="NCBIfam" id="TIGR02479">
    <property type="entry name" value="FliA_WhiG"/>
    <property type="match status" value="1"/>
</dbReference>
<dbReference type="Proteomes" id="UP000256329">
    <property type="component" value="Unassembled WGS sequence"/>
</dbReference>
<dbReference type="EMBL" id="QSLN01000001">
    <property type="protein sequence ID" value="RDV84690.1"/>
    <property type="molecule type" value="Genomic_DNA"/>
</dbReference>
<accession>A0A3D8P5T5</accession>
<dbReference type="PROSITE" id="PS00716">
    <property type="entry name" value="SIGMA70_2"/>
    <property type="match status" value="1"/>
</dbReference>
<evidence type="ECO:0000259" key="5">
    <source>
        <dbReference type="PROSITE" id="PS50937"/>
    </source>
</evidence>
<dbReference type="PIRSF" id="PIRSF000770">
    <property type="entry name" value="RNA_pol_sigma-SigE/K"/>
    <property type="match status" value="1"/>
</dbReference>
<evidence type="ECO:0000256" key="3">
    <source>
        <dbReference type="ARBA" id="ARBA00023125"/>
    </source>
</evidence>
<evidence type="ECO:0000313" key="7">
    <source>
        <dbReference type="Proteomes" id="UP000256329"/>
    </source>
</evidence>
<dbReference type="GO" id="GO:0016987">
    <property type="term" value="F:sigma factor activity"/>
    <property type="evidence" value="ECO:0007669"/>
    <property type="project" value="UniProtKB-KW"/>
</dbReference>
<dbReference type="NCBIfam" id="TIGR02937">
    <property type="entry name" value="sigma70-ECF"/>
    <property type="match status" value="1"/>
</dbReference>
<dbReference type="GO" id="GO:0003677">
    <property type="term" value="F:DNA binding"/>
    <property type="evidence" value="ECO:0007669"/>
    <property type="project" value="UniProtKB-KW"/>
</dbReference>
<comment type="caution">
    <text evidence="6">The sequence shown here is derived from an EMBL/GenBank/DDBJ whole genome shotgun (WGS) entry which is preliminary data.</text>
</comment>
<dbReference type="InterPro" id="IPR014284">
    <property type="entry name" value="RNA_pol_sigma-70_dom"/>
</dbReference>
<organism evidence="6 7">
    <name type="scientific">Ammonifex thiophilus</name>
    <dbReference type="NCBI Taxonomy" id="444093"/>
    <lineage>
        <taxon>Bacteria</taxon>
        <taxon>Bacillati</taxon>
        <taxon>Bacillota</taxon>
        <taxon>Clostridia</taxon>
        <taxon>Thermoanaerobacterales</taxon>
        <taxon>Thermoanaerobacteraceae</taxon>
        <taxon>Ammonifex</taxon>
    </lineage>
</organism>
<sequence>MADDGAAAAKVKGVFALAIDQAWRAYKQKGDATSREELVRRYLPLVRYLVGRLAVRLPPWVSLEDIEGAGILGLLSAMERYDPSQGVEFESYARYRIWGAMLDEVRRWARFSRRTWQQMQAVLRVQERWEREKGCRPTAHDVAQELGWEPAQVDRLGRYFAAFNSFSLEETRSTEGRSPWEEFLADPAGNDPLEELLEREDLEHLAEAIGRLEERLQLILALYYQEGLTLKEIGEVLGISESRVCQLHSRALAKLREILAEERRKGRS</sequence>
<dbReference type="Pfam" id="PF04542">
    <property type="entry name" value="Sigma70_r2"/>
    <property type="match status" value="1"/>
</dbReference>
<dbReference type="InterPro" id="IPR007624">
    <property type="entry name" value="RNA_pol_sigma70_r3"/>
</dbReference>
<feature type="domain" description="HTH merR-type" evidence="5">
    <location>
        <begin position="214"/>
        <end position="239"/>
    </location>
</feature>
<evidence type="ECO:0000256" key="1">
    <source>
        <dbReference type="ARBA" id="ARBA00023015"/>
    </source>
</evidence>
<dbReference type="Pfam" id="PF04545">
    <property type="entry name" value="Sigma70_r4"/>
    <property type="match status" value="1"/>
</dbReference>
<dbReference type="AlphaFoldDB" id="A0A3D8P5T5"/>